<gene>
    <name evidence="3" type="ORF">NDU88_007751</name>
</gene>
<accession>A0AAV7STA4</accession>
<keyword evidence="4" id="KW-1185">Reference proteome</keyword>
<feature type="region of interest" description="Disordered" evidence="1">
    <location>
        <begin position="192"/>
        <end position="237"/>
    </location>
</feature>
<dbReference type="Proteomes" id="UP001066276">
    <property type="component" value="Chromosome 4_2"/>
</dbReference>
<sequence length="237" mass="26751">MEEEYTVMGEGYDDAGPVQDPVYVRILPSGNYIKLRPIVRDTYHPIPVPRPHEQEQRKSQHLNGQDPVLVQAQGTAALLQKEQKKKLSNKIILLIVLTIAAIIFSLLVWIMEEVFLAKTTVLATVTPAPGLQEHYHFTLPYHEEKYRLAYQISTFIQVLHHSHDAANITRCWVCGKLQALTVCVLRSRDVQGSKTDNDLTRPRLGSLRNQISFQPPSAASPSKITTFPHAENAKQPD</sequence>
<proteinExistence type="predicted"/>
<protein>
    <submittedName>
        <fullName evidence="3">Uncharacterized protein</fullName>
    </submittedName>
</protein>
<reference evidence="3" key="1">
    <citation type="journal article" date="2022" name="bioRxiv">
        <title>Sequencing and chromosome-scale assembly of the giantPleurodeles waltlgenome.</title>
        <authorList>
            <person name="Brown T."/>
            <person name="Elewa A."/>
            <person name="Iarovenko S."/>
            <person name="Subramanian E."/>
            <person name="Araus A.J."/>
            <person name="Petzold A."/>
            <person name="Susuki M."/>
            <person name="Suzuki K.-i.T."/>
            <person name="Hayashi T."/>
            <person name="Toyoda A."/>
            <person name="Oliveira C."/>
            <person name="Osipova E."/>
            <person name="Leigh N.D."/>
            <person name="Simon A."/>
            <person name="Yun M.H."/>
        </authorList>
    </citation>
    <scope>NUCLEOTIDE SEQUENCE</scope>
    <source>
        <strain evidence="3">20211129_DDA</strain>
        <tissue evidence="3">Liver</tissue>
    </source>
</reference>
<organism evidence="3 4">
    <name type="scientific">Pleurodeles waltl</name>
    <name type="common">Iberian ribbed newt</name>
    <dbReference type="NCBI Taxonomy" id="8319"/>
    <lineage>
        <taxon>Eukaryota</taxon>
        <taxon>Metazoa</taxon>
        <taxon>Chordata</taxon>
        <taxon>Craniata</taxon>
        <taxon>Vertebrata</taxon>
        <taxon>Euteleostomi</taxon>
        <taxon>Amphibia</taxon>
        <taxon>Batrachia</taxon>
        <taxon>Caudata</taxon>
        <taxon>Salamandroidea</taxon>
        <taxon>Salamandridae</taxon>
        <taxon>Pleurodelinae</taxon>
        <taxon>Pleurodeles</taxon>
    </lineage>
</organism>
<feature type="compositionally biased region" description="Polar residues" evidence="1">
    <location>
        <begin position="207"/>
        <end position="225"/>
    </location>
</feature>
<feature type="transmembrane region" description="Helical" evidence="2">
    <location>
        <begin position="91"/>
        <end position="111"/>
    </location>
</feature>
<keyword evidence="2" id="KW-1133">Transmembrane helix</keyword>
<evidence type="ECO:0000313" key="4">
    <source>
        <dbReference type="Proteomes" id="UP001066276"/>
    </source>
</evidence>
<dbReference type="AlphaFoldDB" id="A0AAV7STA4"/>
<evidence type="ECO:0000256" key="1">
    <source>
        <dbReference type="SAM" id="MobiDB-lite"/>
    </source>
</evidence>
<feature type="compositionally biased region" description="Basic and acidic residues" evidence="1">
    <location>
        <begin position="192"/>
        <end position="201"/>
    </location>
</feature>
<name>A0AAV7STA4_PLEWA</name>
<dbReference type="EMBL" id="JANPWB010000008">
    <property type="protein sequence ID" value="KAJ1167359.1"/>
    <property type="molecule type" value="Genomic_DNA"/>
</dbReference>
<evidence type="ECO:0000256" key="2">
    <source>
        <dbReference type="SAM" id="Phobius"/>
    </source>
</evidence>
<keyword evidence="2" id="KW-0812">Transmembrane</keyword>
<keyword evidence="2" id="KW-0472">Membrane</keyword>
<comment type="caution">
    <text evidence="3">The sequence shown here is derived from an EMBL/GenBank/DDBJ whole genome shotgun (WGS) entry which is preliminary data.</text>
</comment>
<evidence type="ECO:0000313" key="3">
    <source>
        <dbReference type="EMBL" id="KAJ1167359.1"/>
    </source>
</evidence>